<accession>A0A9P1FJ43</accession>
<dbReference type="EMBL" id="CAMXCT020000272">
    <property type="protein sequence ID" value="CAL1129820.1"/>
    <property type="molecule type" value="Genomic_DNA"/>
</dbReference>
<dbReference type="EMBL" id="CAMXCT030000272">
    <property type="protein sequence ID" value="CAL4763757.1"/>
    <property type="molecule type" value="Genomic_DNA"/>
</dbReference>
<comment type="caution">
    <text evidence="3">The sequence shown here is derived from an EMBL/GenBank/DDBJ whole genome shotgun (WGS) entry which is preliminary data.</text>
</comment>
<feature type="domain" description="Integrase catalytic" evidence="2">
    <location>
        <begin position="459"/>
        <end position="630"/>
    </location>
</feature>
<dbReference type="InterPro" id="IPR001584">
    <property type="entry name" value="Integrase_cat-core"/>
</dbReference>
<dbReference type="SUPFAM" id="SSF53098">
    <property type="entry name" value="Ribonuclease H-like"/>
    <property type="match status" value="1"/>
</dbReference>
<feature type="region of interest" description="Disordered" evidence="1">
    <location>
        <begin position="37"/>
        <end position="65"/>
    </location>
</feature>
<gene>
    <name evidence="3" type="ORF">C1SCF055_LOCUS4663</name>
</gene>
<keyword evidence="5" id="KW-1185">Reference proteome</keyword>
<reference evidence="4 5" key="2">
    <citation type="submission" date="2024-05" db="EMBL/GenBank/DDBJ databases">
        <authorList>
            <person name="Chen Y."/>
            <person name="Shah S."/>
            <person name="Dougan E. K."/>
            <person name="Thang M."/>
            <person name="Chan C."/>
        </authorList>
    </citation>
    <scope>NUCLEOTIDE SEQUENCE [LARGE SCALE GENOMIC DNA]</scope>
</reference>
<dbReference type="Proteomes" id="UP001152797">
    <property type="component" value="Unassembled WGS sequence"/>
</dbReference>
<dbReference type="GO" id="GO:0003676">
    <property type="term" value="F:nucleic acid binding"/>
    <property type="evidence" value="ECO:0007669"/>
    <property type="project" value="InterPro"/>
</dbReference>
<dbReference type="AlphaFoldDB" id="A0A9P1FJ43"/>
<evidence type="ECO:0000313" key="5">
    <source>
        <dbReference type="Proteomes" id="UP001152797"/>
    </source>
</evidence>
<evidence type="ECO:0000256" key="1">
    <source>
        <dbReference type="SAM" id="MobiDB-lite"/>
    </source>
</evidence>
<dbReference type="Gene3D" id="3.30.420.10">
    <property type="entry name" value="Ribonuclease H-like superfamily/Ribonuclease H"/>
    <property type="match status" value="1"/>
</dbReference>
<protein>
    <submittedName>
        <fullName evidence="4">Copia protein</fullName>
    </submittedName>
</protein>
<dbReference type="PROSITE" id="PS50994">
    <property type="entry name" value="INTEGRASE"/>
    <property type="match status" value="1"/>
</dbReference>
<feature type="compositionally biased region" description="Basic residues" evidence="1">
    <location>
        <begin position="44"/>
        <end position="65"/>
    </location>
</feature>
<name>A0A9P1FJ43_9DINO</name>
<evidence type="ECO:0000313" key="3">
    <source>
        <dbReference type="EMBL" id="CAI3976445.1"/>
    </source>
</evidence>
<feature type="compositionally biased region" description="Low complexity" evidence="1">
    <location>
        <begin position="734"/>
        <end position="744"/>
    </location>
</feature>
<evidence type="ECO:0000259" key="2">
    <source>
        <dbReference type="PROSITE" id="PS50994"/>
    </source>
</evidence>
<evidence type="ECO:0000313" key="4">
    <source>
        <dbReference type="EMBL" id="CAL4763757.1"/>
    </source>
</evidence>
<dbReference type="GO" id="GO:0015074">
    <property type="term" value="P:DNA integration"/>
    <property type="evidence" value="ECO:0007669"/>
    <property type="project" value="InterPro"/>
</dbReference>
<sequence length="870" mass="98749">MSSVDSSPGSENDLSLQPDDLHAYSAIEMMHYQAYTSKKDGKATKPKIQKPKKKNLTFKRSKTDKHRSSAEDWETDAFCSSTSTTSTLPWRIAKALMAMMTMMIATAHSDFRDLIRGEQVDVWEMFCAPQSWLTSACQEQGLCCQRINLENNFDVYRKETYSALREKRDREKPKRMWLSTRCTYWCSWTALNYNTEEKRAKLEAYRRKERAMFRQLVPFLEESVILDESLELFWEWPTRCAGWEEPMFLRLQAFLQRLGKPLYFRRVDGCRYGLRSSNGGFLKKSWTIATTSESFYNIYKTKVCVGSHEHDHVQGLETSRSAYYPWRMVVSFAQTWRSELYPDKRLHALHAPAPHMLSSVEMHEQLELLAGDEIVVDDEEREGDVVPAVEPTAAEKRKWEAQLQKYHRAAGHPNNFNLARILKDAGMPRWKIETALQLKCGDCSALKLGGISSGKIPPASLRPLPRAWEVVGLDCTEWIPPGLADKYKILVMMDLATKFKNTVVLMKYGPKEMKTESQDQILDAFCKHWLATKPKPQVLIPDNAKTMVGEKCRMIFSDLNIHLDPLAVKESWAHGLMERAVQETKNVASKVHLSNPSLAPETSLALATHAMNATEHVSGYTPLQWAYGQQFSFSDEDQSTMSRLMPTAKDRDFTQLMANRSSAEDIARKVRAQSALGKYGENMQLNKALEEPTEDDEDAPNLPFRPDQSTMSFKPKFRHNMKSGPYVGELGDRAASSQQPAQALPPVPEDDDLNLKAPVNEYSPGTPLPDDVEIDDDVEDKDEGLGSGLPTLEERATGQPSAFRLLEESSKRMSSAGDEADSKRPKLEDAETLLFNCLDVCEAAYVLTVELDLTSNREKKKFLKVVCSES</sequence>
<organism evidence="3">
    <name type="scientific">Cladocopium goreaui</name>
    <dbReference type="NCBI Taxonomy" id="2562237"/>
    <lineage>
        <taxon>Eukaryota</taxon>
        <taxon>Sar</taxon>
        <taxon>Alveolata</taxon>
        <taxon>Dinophyceae</taxon>
        <taxon>Suessiales</taxon>
        <taxon>Symbiodiniaceae</taxon>
        <taxon>Cladocopium</taxon>
    </lineage>
</organism>
<dbReference type="InterPro" id="IPR012337">
    <property type="entry name" value="RNaseH-like_sf"/>
</dbReference>
<proteinExistence type="predicted"/>
<dbReference type="EMBL" id="CAMXCT010000272">
    <property type="protein sequence ID" value="CAI3976445.1"/>
    <property type="molecule type" value="Genomic_DNA"/>
</dbReference>
<dbReference type="InterPro" id="IPR036397">
    <property type="entry name" value="RNaseH_sf"/>
</dbReference>
<reference evidence="3" key="1">
    <citation type="submission" date="2022-10" db="EMBL/GenBank/DDBJ databases">
        <authorList>
            <person name="Chen Y."/>
            <person name="Dougan E. K."/>
            <person name="Chan C."/>
            <person name="Rhodes N."/>
            <person name="Thang M."/>
        </authorList>
    </citation>
    <scope>NUCLEOTIDE SEQUENCE</scope>
</reference>
<feature type="region of interest" description="Disordered" evidence="1">
    <location>
        <begin position="689"/>
        <end position="800"/>
    </location>
</feature>
<feature type="compositionally biased region" description="Acidic residues" evidence="1">
    <location>
        <begin position="770"/>
        <end position="782"/>
    </location>
</feature>